<evidence type="ECO:0000313" key="3">
    <source>
        <dbReference type="Proteomes" id="UP001164305"/>
    </source>
</evidence>
<evidence type="ECO:0000313" key="2">
    <source>
        <dbReference type="EMBL" id="UYG17062.1"/>
    </source>
</evidence>
<feature type="transmembrane region" description="Helical" evidence="1">
    <location>
        <begin position="251"/>
        <end position="272"/>
    </location>
</feature>
<name>A0ABY6G1H6_9MICO</name>
<feature type="transmembrane region" description="Helical" evidence="1">
    <location>
        <begin position="167"/>
        <end position="189"/>
    </location>
</feature>
<keyword evidence="1" id="KW-1133">Transmembrane helix</keyword>
<keyword evidence="3" id="KW-1185">Reference proteome</keyword>
<evidence type="ECO:0000256" key="1">
    <source>
        <dbReference type="SAM" id="Phobius"/>
    </source>
</evidence>
<dbReference type="RefSeq" id="WP_263594271.1">
    <property type="nucleotide sequence ID" value="NZ_CP107020.1"/>
</dbReference>
<keyword evidence="1" id="KW-0812">Transmembrane</keyword>
<sequence length="282" mass="29037">MSLARDLLAAVLVVLGAVGLALWAPSAWTQSTIVDRDGFLAVAEPLGGNEQFQQDVADAAVEGVLDQVDVPRFLRSPLETAIEGQAQKLTQSTAFATIWADSMDDLHATLMDPDGGTVVADLNPYVDELAAPIGETIGVDIDIPDADVLHLTIITIPASAWPGRITAFGGLSSWIGWASLGAAALGLVLASRRGTIGIVLGVATLLAGAVLMLATQGVSALVPDSIENARILGTLVGAFEKRLAVDMFVPAIAQIGAGALVIVVSAVAVGVASSRRRDTTTR</sequence>
<dbReference type="Proteomes" id="UP001164305">
    <property type="component" value="Chromosome"/>
</dbReference>
<gene>
    <name evidence="2" type="ORF">BRM3_01095</name>
</gene>
<reference evidence="2" key="1">
    <citation type="submission" date="2022-10" db="EMBL/GenBank/DDBJ databases">
        <title>Whole-Genome Sequencing of Brachybacterium huguangmaarense BRM-3, Isolated from Betula schmidtii.</title>
        <authorList>
            <person name="Haam D."/>
        </authorList>
    </citation>
    <scope>NUCLEOTIDE SEQUENCE</scope>
    <source>
        <strain evidence="2">BRM-3</strain>
    </source>
</reference>
<protein>
    <submittedName>
        <fullName evidence="2">Uncharacterized protein</fullName>
    </submittedName>
</protein>
<feature type="transmembrane region" description="Helical" evidence="1">
    <location>
        <begin position="196"/>
        <end position="215"/>
    </location>
</feature>
<organism evidence="2 3">
    <name type="scientific">Brachybacterium huguangmaarense</name>
    <dbReference type="NCBI Taxonomy" id="1652028"/>
    <lineage>
        <taxon>Bacteria</taxon>
        <taxon>Bacillati</taxon>
        <taxon>Actinomycetota</taxon>
        <taxon>Actinomycetes</taxon>
        <taxon>Micrococcales</taxon>
        <taxon>Dermabacteraceae</taxon>
        <taxon>Brachybacterium</taxon>
    </lineage>
</organism>
<keyword evidence="1" id="KW-0472">Membrane</keyword>
<proteinExistence type="predicted"/>
<accession>A0ABY6G1H6</accession>
<dbReference type="EMBL" id="CP107020">
    <property type="protein sequence ID" value="UYG17062.1"/>
    <property type="molecule type" value="Genomic_DNA"/>
</dbReference>